<proteinExistence type="inferred from homology"/>
<evidence type="ECO:0000256" key="1">
    <source>
        <dbReference type="ARBA" id="ARBA00005536"/>
    </source>
</evidence>
<dbReference type="InterPro" id="IPR042277">
    <property type="entry name" value="IST1-like"/>
</dbReference>
<feature type="compositionally biased region" description="Polar residues" evidence="2">
    <location>
        <begin position="563"/>
        <end position="581"/>
    </location>
</feature>
<dbReference type="GO" id="GO:0015031">
    <property type="term" value="P:protein transport"/>
    <property type="evidence" value="ECO:0007669"/>
    <property type="project" value="InterPro"/>
</dbReference>
<dbReference type="PANTHER" id="PTHR12161">
    <property type="entry name" value="IST1 FAMILY MEMBER"/>
    <property type="match status" value="1"/>
</dbReference>
<dbReference type="Gene3D" id="1.20.1260.60">
    <property type="entry name" value="Vacuolar protein sorting-associated protein Ist1"/>
    <property type="match status" value="1"/>
</dbReference>
<evidence type="ECO:0000256" key="2">
    <source>
        <dbReference type="SAM" id="MobiDB-lite"/>
    </source>
</evidence>
<dbReference type="InterPro" id="IPR005061">
    <property type="entry name" value="Ist1"/>
</dbReference>
<evidence type="ECO:0000313" key="3">
    <source>
        <dbReference type="EMBL" id="CAB9522561.1"/>
    </source>
</evidence>
<protein>
    <submittedName>
        <fullName evidence="3">IST1 homolog</fullName>
    </submittedName>
</protein>
<gene>
    <name evidence="3" type="ORF">SEMRO_1316_G262170.1</name>
</gene>
<organism evidence="3 4">
    <name type="scientific">Seminavis robusta</name>
    <dbReference type="NCBI Taxonomy" id="568900"/>
    <lineage>
        <taxon>Eukaryota</taxon>
        <taxon>Sar</taxon>
        <taxon>Stramenopiles</taxon>
        <taxon>Ochrophyta</taxon>
        <taxon>Bacillariophyta</taxon>
        <taxon>Bacillariophyceae</taxon>
        <taxon>Bacillariophycidae</taxon>
        <taxon>Naviculales</taxon>
        <taxon>Naviculaceae</taxon>
        <taxon>Seminavis</taxon>
    </lineage>
</organism>
<dbReference type="FunFam" id="1.20.1260.60:FF:000002">
    <property type="entry name" value="Vacuolar protein sorting-associated protein IST1"/>
    <property type="match status" value="1"/>
</dbReference>
<dbReference type="AlphaFoldDB" id="A0A9N8EJP6"/>
<feature type="compositionally biased region" description="Basic and acidic residues" evidence="2">
    <location>
        <begin position="385"/>
        <end position="402"/>
    </location>
</feature>
<dbReference type="EMBL" id="CAICTM010001314">
    <property type="protein sequence ID" value="CAB9522561.1"/>
    <property type="molecule type" value="Genomic_DNA"/>
</dbReference>
<feature type="compositionally biased region" description="Basic and acidic residues" evidence="2">
    <location>
        <begin position="524"/>
        <end position="562"/>
    </location>
</feature>
<dbReference type="Proteomes" id="UP001153069">
    <property type="component" value="Unassembled WGS sequence"/>
</dbReference>
<evidence type="ECO:0000313" key="4">
    <source>
        <dbReference type="Proteomes" id="UP001153069"/>
    </source>
</evidence>
<feature type="region of interest" description="Disordered" evidence="2">
    <location>
        <begin position="364"/>
        <end position="402"/>
    </location>
</feature>
<comment type="similarity">
    <text evidence="1">Belongs to the IST1 family.</text>
</comment>
<feature type="region of interest" description="Disordered" evidence="2">
    <location>
        <begin position="436"/>
        <end position="583"/>
    </location>
</feature>
<keyword evidence="4" id="KW-1185">Reference proteome</keyword>
<dbReference type="OrthoDB" id="29853at2759"/>
<feature type="compositionally biased region" description="Basic and acidic residues" evidence="2">
    <location>
        <begin position="436"/>
        <end position="469"/>
    </location>
</feature>
<sequence>MFSNNKGFDATKLKAALKLASSRFDVAKNKKSALMKQNMREIAMLLAEEPPKEEKARIRTERLIKDDYLIEAYEILQLECQLLTERVQLLKHSNKNECPADLVPCVSDLIYAAPRVEIPELQEIRKQLISKFGKTLAMDADNNKDGVISPRIVEKLSLAPPTAYMVQNYMTKIAKLHEVSYEPTVQLTLEEAFEPVAAPVGYSVPVATGTGLGAAVQQETASQEAKMPPTNPYFKKDSVTVVEAFPCAPGSEEHHDQSHPNVSPSAPVISAAPFEVEVEAEETDTVQPKPIVPTKEFPSETEKIMDVEEKVDSRDAQEESLTDESLSLPRRLIVEPASADENTTNKMDLYNVMTGMSVPVIKPEQASPEEEPEIIVNPEEELIEDKDMNESHDVMDAKDETKVEVAQIMPRELKNPISEESELELLRNRFQALAAPREDTKNLDDAKATKNMDNAKKHVVELDKSENPDSRSALIVSRNDLEQVPDHEEEPLLAAYYEEPKTEDSVDKTSMLQLDKVEGQLSTTEEKYDIAEERSKNTDEQQLDKTEEQIDHQKKNLIDDSKSQSNQGEENLKTKPSSNTGAAEDHITGAAFAGGAVGAAVAGPLGGILGAAGVAHLAANKKGKAADIARKCGKKVSKMTNKLVQKLDLA</sequence>
<dbReference type="Pfam" id="PF03398">
    <property type="entry name" value="Ist1"/>
    <property type="match status" value="1"/>
</dbReference>
<accession>A0A9N8EJP6</accession>
<feature type="compositionally biased region" description="Basic and acidic residues" evidence="2">
    <location>
        <begin position="498"/>
        <end position="507"/>
    </location>
</feature>
<dbReference type="PANTHER" id="PTHR12161:SF5">
    <property type="entry name" value="IST1 HOMOLOG"/>
    <property type="match status" value="1"/>
</dbReference>
<name>A0A9N8EJP6_9STRA</name>
<comment type="caution">
    <text evidence="3">The sequence shown here is derived from an EMBL/GenBank/DDBJ whole genome shotgun (WGS) entry which is preliminary data.</text>
</comment>
<feature type="compositionally biased region" description="Acidic residues" evidence="2">
    <location>
        <begin position="367"/>
        <end position="384"/>
    </location>
</feature>
<reference evidence="3" key="1">
    <citation type="submission" date="2020-06" db="EMBL/GenBank/DDBJ databases">
        <authorList>
            <consortium name="Plant Systems Biology data submission"/>
        </authorList>
    </citation>
    <scope>NUCLEOTIDE SEQUENCE</scope>
    <source>
        <strain evidence="3">D6</strain>
    </source>
</reference>